<dbReference type="CDD" id="cd11579">
    <property type="entry name" value="Glyco_tran_WbsX"/>
    <property type="match status" value="1"/>
</dbReference>
<protein>
    <submittedName>
        <fullName evidence="1">Lipopolysaccharide biosynthesis protein</fullName>
    </submittedName>
</protein>
<dbReference type="Proteomes" id="UP000466586">
    <property type="component" value="Unassembled WGS sequence"/>
</dbReference>
<reference evidence="1 2" key="1">
    <citation type="submission" date="2019-11" db="EMBL/GenBank/DDBJ databases">
        <title>Pedobacter sp. HMF7647 Genome sequencing and assembly.</title>
        <authorList>
            <person name="Kang H."/>
            <person name="Kim H."/>
            <person name="Joh K."/>
        </authorList>
    </citation>
    <scope>NUCLEOTIDE SEQUENCE [LARGE SCALE GENOMIC DNA]</scope>
    <source>
        <strain evidence="1 2">HMF7647</strain>
    </source>
</reference>
<dbReference type="PANTHER" id="PTHR41244:SF1">
    <property type="entry name" value="GLYCOSYLTRANSFERASE"/>
    <property type="match status" value="1"/>
</dbReference>
<sequence>MFRALAYYLPQYHPIPENDNWWGKGFTEWTNVTKAKPLFQDHYQPRFPTELGYYDLRVQEVQRQQAELAADYGIEGFIYYHYWFGNGKTLLERPLQNILNSNEPDFPFCLCWANETWKGIWFGNTNPGVLIEQTYPGKDDYVSHFDYLLSAFQDPRYICIEGKPVFNVYMPGSIPDLKLFTDTIRDCAHKAGLPGIYLLASRCPADWNPDKNGFDGVIGSEFSTMRYYTAKYYESANPVEKVYKKIKNKVFGHPEINLEVRKKPIIVEYEKAINYLLPKEKFDYDYFPCVIPNWDNTARSGTKGLVFHNSTPDLWKRHLRQAADYVKANNEDKRILIIKSWNEWAEGNYLEPDAKFGRQYLEKLKEVVG</sequence>
<evidence type="ECO:0000313" key="2">
    <source>
        <dbReference type="Proteomes" id="UP000466586"/>
    </source>
</evidence>
<dbReference type="InterPro" id="IPR032719">
    <property type="entry name" value="WbsX"/>
</dbReference>
<accession>A0A7K1YFH5</accession>
<dbReference type="RefSeq" id="WP_160846006.1">
    <property type="nucleotide sequence ID" value="NZ_WVHT01000010.1"/>
</dbReference>
<dbReference type="Pfam" id="PF14307">
    <property type="entry name" value="Glyco_tran_WbsX"/>
    <property type="match status" value="1"/>
</dbReference>
<dbReference type="EMBL" id="WVHT01000010">
    <property type="protein sequence ID" value="MXV52828.1"/>
    <property type="molecule type" value="Genomic_DNA"/>
</dbReference>
<dbReference type="Gene3D" id="3.20.20.80">
    <property type="entry name" value="Glycosidases"/>
    <property type="match status" value="1"/>
</dbReference>
<dbReference type="AlphaFoldDB" id="A0A7K1YFH5"/>
<dbReference type="PANTHER" id="PTHR41244">
    <property type="entry name" value="RHAMNAN SYNTHESIS F"/>
    <property type="match status" value="1"/>
</dbReference>
<name>A0A7K1YFH5_9SPHI</name>
<evidence type="ECO:0000313" key="1">
    <source>
        <dbReference type="EMBL" id="MXV52828.1"/>
    </source>
</evidence>
<comment type="caution">
    <text evidence="1">The sequence shown here is derived from an EMBL/GenBank/DDBJ whole genome shotgun (WGS) entry which is preliminary data.</text>
</comment>
<keyword evidence="2" id="KW-1185">Reference proteome</keyword>
<organism evidence="1 2">
    <name type="scientific">Hufsiella arboris</name>
    <dbReference type="NCBI Taxonomy" id="2695275"/>
    <lineage>
        <taxon>Bacteria</taxon>
        <taxon>Pseudomonadati</taxon>
        <taxon>Bacteroidota</taxon>
        <taxon>Sphingobacteriia</taxon>
        <taxon>Sphingobacteriales</taxon>
        <taxon>Sphingobacteriaceae</taxon>
        <taxon>Hufsiella</taxon>
    </lineage>
</organism>
<proteinExistence type="predicted"/>
<gene>
    <name evidence="1" type="ORF">GS399_17790</name>
</gene>